<evidence type="ECO:0000313" key="2">
    <source>
        <dbReference type="Proteomes" id="UP001366060"/>
    </source>
</evidence>
<dbReference type="Pfam" id="PF08888">
    <property type="entry name" value="HopJ"/>
    <property type="match status" value="1"/>
</dbReference>
<proteinExistence type="predicted"/>
<reference evidence="1 2" key="1">
    <citation type="submission" date="2024-02" db="EMBL/GenBank/DDBJ databases">
        <title>Bacteria isolated from the canopy kelp, Nereocystis luetkeana.</title>
        <authorList>
            <person name="Pfister C.A."/>
            <person name="Younker I.T."/>
            <person name="Light S.H."/>
        </authorList>
    </citation>
    <scope>NUCLEOTIDE SEQUENCE [LARGE SCALE GENOMIC DNA]</scope>
    <source>
        <strain evidence="1 2">TI.2.07</strain>
    </source>
</reference>
<dbReference type="InterPro" id="IPR038604">
    <property type="entry name" value="HopJ_sf"/>
</dbReference>
<accession>A0ABU9H8K7</accession>
<name>A0ABU9H8K7_9GAMM</name>
<dbReference type="RefSeq" id="WP_341626913.1">
    <property type="nucleotide sequence ID" value="NZ_JBAKBA010000005.1"/>
</dbReference>
<comment type="caution">
    <text evidence="1">The sequence shown here is derived from an EMBL/GenBank/DDBJ whole genome shotgun (WGS) entry which is preliminary data.</text>
</comment>
<dbReference type="Proteomes" id="UP001366060">
    <property type="component" value="Unassembled WGS sequence"/>
</dbReference>
<dbReference type="InterPro" id="IPR014984">
    <property type="entry name" value="HopJ"/>
</dbReference>
<dbReference type="Gene3D" id="3.20.160.10">
    <property type="entry name" value="vpa0580 domain like"/>
    <property type="match status" value="1"/>
</dbReference>
<keyword evidence="2" id="KW-1185">Reference proteome</keyword>
<protein>
    <submittedName>
        <fullName evidence="1">HopJ type III effector protein</fullName>
    </submittedName>
</protein>
<sequence>MLLSDFLTKLNTQPETIEFADTMAVIEANYTFSETAFTNGQQNNAAGENSGSCKIFSFAQLNGLTEQQTLACFGIYYRNDVLGNPDASDHQNIRQFMINGWSGIRFDSAPLVSK</sequence>
<gene>
    <name evidence="1" type="ORF">V6255_03595</name>
</gene>
<dbReference type="EMBL" id="JBAKBA010000005">
    <property type="protein sequence ID" value="MEL0658216.1"/>
    <property type="molecule type" value="Genomic_DNA"/>
</dbReference>
<evidence type="ECO:0000313" key="1">
    <source>
        <dbReference type="EMBL" id="MEL0658216.1"/>
    </source>
</evidence>
<organism evidence="1 2">
    <name type="scientific">Psychromonas arctica</name>
    <dbReference type="NCBI Taxonomy" id="168275"/>
    <lineage>
        <taxon>Bacteria</taxon>
        <taxon>Pseudomonadati</taxon>
        <taxon>Pseudomonadota</taxon>
        <taxon>Gammaproteobacteria</taxon>
        <taxon>Alteromonadales</taxon>
        <taxon>Psychromonadaceae</taxon>
        <taxon>Psychromonas</taxon>
    </lineage>
</organism>